<accession>A0A2U9PHU1</accession>
<evidence type="ECO:0000256" key="2">
    <source>
        <dbReference type="ARBA" id="ARBA00023002"/>
    </source>
</evidence>
<name>A0A2U9PHU1_MYCSE</name>
<evidence type="ECO:0000259" key="3">
    <source>
        <dbReference type="Pfam" id="PF02525"/>
    </source>
</evidence>
<evidence type="ECO:0000313" key="5">
    <source>
        <dbReference type="Proteomes" id="UP000011200"/>
    </source>
</evidence>
<dbReference type="Pfam" id="PF02525">
    <property type="entry name" value="Flavodoxin_2"/>
    <property type="match status" value="1"/>
</dbReference>
<organism evidence="4 5">
    <name type="scientific">Mycolicibacterium smegmatis (strain MKD8)</name>
    <name type="common">Mycobacterium smegmatis</name>
    <dbReference type="NCBI Taxonomy" id="1214915"/>
    <lineage>
        <taxon>Bacteria</taxon>
        <taxon>Bacillati</taxon>
        <taxon>Actinomycetota</taxon>
        <taxon>Actinomycetes</taxon>
        <taxon>Mycobacteriales</taxon>
        <taxon>Mycobacteriaceae</taxon>
        <taxon>Mycolicibacterium</taxon>
    </lineage>
</organism>
<sequence>MTLTHTPEPGTALWLYAHPLRGSLNDHLFQAGTEALSKQYTVLTSDLHAQRFDPVLGDRDFGGRTGSIVQITADAYRRGEHAADVREEQAKLAAAELLVIQFPLWWYGPPAILKGWFDRVLTNGFAYGDVDSELGIPRRYGDGQLAGRRALVIVTVGEDARSLGTRGISGDIDSLLFPLTHGTLWYTGVGSFDLHVIYDADSLGSEGLQQETERLRDRIKAIDTEPANRFRRLADGDYHGTRALREDIHPGRADLGIHLSEAFGSAGCRSSQGGWGS</sequence>
<comment type="similarity">
    <text evidence="1">Belongs to the NAD(P)H dehydrogenase (quinone) family.</text>
</comment>
<dbReference type="RefSeq" id="WP_003891636.1">
    <property type="nucleotide sequence ID" value="NZ_CP027541.1"/>
</dbReference>
<evidence type="ECO:0000313" key="4">
    <source>
        <dbReference type="EMBL" id="AWT51302.1"/>
    </source>
</evidence>
<dbReference type="PANTHER" id="PTHR10204">
    <property type="entry name" value="NAD P H OXIDOREDUCTASE-RELATED"/>
    <property type="match status" value="1"/>
</dbReference>
<gene>
    <name evidence="4" type="ORF">D806_003080</name>
</gene>
<reference evidence="4 5" key="1">
    <citation type="journal article" date="2013" name="Genome Announc.">
        <title>Draft genome sequence of MKD8, a conjugal recipient Mycobacterium smegmatis strain.</title>
        <authorList>
            <person name="Gray T.A."/>
            <person name="Palumbo M.J."/>
            <person name="Derbyshire K.M."/>
        </authorList>
    </citation>
    <scope>NUCLEOTIDE SEQUENCE [LARGE SCALE GENOMIC DNA]</scope>
    <source>
        <strain evidence="4 5">MKD8</strain>
    </source>
</reference>
<dbReference type="Gene3D" id="3.40.50.360">
    <property type="match status" value="1"/>
</dbReference>
<dbReference type="SUPFAM" id="SSF52218">
    <property type="entry name" value="Flavoproteins"/>
    <property type="match status" value="1"/>
</dbReference>
<dbReference type="InterPro" id="IPR029039">
    <property type="entry name" value="Flavoprotein-like_sf"/>
</dbReference>
<dbReference type="GO" id="GO:0003955">
    <property type="term" value="F:NAD(P)H dehydrogenase (quinone) activity"/>
    <property type="evidence" value="ECO:0007669"/>
    <property type="project" value="TreeGrafter"/>
</dbReference>
<evidence type="ECO:0000256" key="1">
    <source>
        <dbReference type="ARBA" id="ARBA00006252"/>
    </source>
</evidence>
<dbReference type="AlphaFoldDB" id="A0A2U9PHU1"/>
<reference evidence="5" key="2">
    <citation type="submission" date="2018-03" db="EMBL/GenBank/DDBJ databases">
        <authorList>
            <person name="Derbyshire K."/>
            <person name="Gray T.A."/>
            <person name="Champion M."/>
        </authorList>
    </citation>
    <scope>NUCLEOTIDE SEQUENCE [LARGE SCALE GENOMIC DNA]</scope>
    <source>
        <strain evidence="5">MKD8</strain>
    </source>
</reference>
<dbReference type="EMBL" id="CP027541">
    <property type="protein sequence ID" value="AWT51302.1"/>
    <property type="molecule type" value="Genomic_DNA"/>
</dbReference>
<dbReference type="GO" id="GO:0005829">
    <property type="term" value="C:cytosol"/>
    <property type="evidence" value="ECO:0007669"/>
    <property type="project" value="TreeGrafter"/>
</dbReference>
<dbReference type="InterPro" id="IPR003680">
    <property type="entry name" value="Flavodoxin_fold"/>
</dbReference>
<keyword evidence="2" id="KW-0560">Oxidoreductase</keyword>
<protein>
    <submittedName>
        <fullName evidence="4">Ribosyldihydronicotinamide dehydrogenase (Quinone)</fullName>
    </submittedName>
</protein>
<dbReference type="PANTHER" id="PTHR10204:SF34">
    <property type="entry name" value="NAD(P)H DEHYDROGENASE [QUINONE] 1 ISOFORM 1"/>
    <property type="match status" value="1"/>
</dbReference>
<proteinExistence type="inferred from homology"/>
<feature type="domain" description="Flavodoxin-like fold" evidence="3">
    <location>
        <begin position="12"/>
        <end position="218"/>
    </location>
</feature>
<dbReference type="InterPro" id="IPR051545">
    <property type="entry name" value="NAD(P)H_dehydrogenase_qn"/>
</dbReference>
<dbReference type="Proteomes" id="UP000011200">
    <property type="component" value="Chromosome"/>
</dbReference>